<protein>
    <recommendedName>
        <fullName evidence="3">VanZ family protein</fullName>
    </recommendedName>
</protein>
<accession>A0A3P3RA73</accession>
<evidence type="ECO:0000313" key="1">
    <source>
        <dbReference type="EMBL" id="RRJ29590.1"/>
    </source>
</evidence>
<dbReference type="EMBL" id="RRCH01000028">
    <property type="protein sequence ID" value="RRJ29590.1"/>
    <property type="molecule type" value="Genomic_DNA"/>
</dbReference>
<reference evidence="1 2" key="1">
    <citation type="submission" date="2018-11" db="EMBL/GenBank/DDBJ databases">
        <title>Taxonoimc description of Halomarina strain SPP-AMP-1.</title>
        <authorList>
            <person name="Pal Y."/>
            <person name="Srinivasana K."/>
            <person name="Verma A."/>
            <person name="Kumar P."/>
        </authorList>
    </citation>
    <scope>NUCLEOTIDE SEQUENCE [LARGE SCALE GENOMIC DNA]</scope>
    <source>
        <strain evidence="1 2">SPP-AMP-1</strain>
    </source>
</reference>
<keyword evidence="2" id="KW-1185">Reference proteome</keyword>
<comment type="caution">
    <text evidence="1">The sequence shown here is derived from an EMBL/GenBank/DDBJ whole genome shotgun (WGS) entry which is preliminary data.</text>
</comment>
<proteinExistence type="predicted"/>
<dbReference type="Proteomes" id="UP000282322">
    <property type="component" value="Unassembled WGS sequence"/>
</dbReference>
<name>A0A3P3RA73_9EURY</name>
<dbReference type="AlphaFoldDB" id="A0A3P3RA73"/>
<evidence type="ECO:0000313" key="2">
    <source>
        <dbReference type="Proteomes" id="UP000282322"/>
    </source>
</evidence>
<gene>
    <name evidence="1" type="ORF">EIK79_13235</name>
</gene>
<organism evidence="1 2">
    <name type="scientific">Halocatena pleomorpha</name>
    <dbReference type="NCBI Taxonomy" id="1785090"/>
    <lineage>
        <taxon>Archaea</taxon>
        <taxon>Methanobacteriati</taxon>
        <taxon>Methanobacteriota</taxon>
        <taxon>Stenosarchaea group</taxon>
        <taxon>Halobacteria</taxon>
        <taxon>Halobacteriales</taxon>
        <taxon>Natronomonadaceae</taxon>
        <taxon>Halocatena</taxon>
    </lineage>
</organism>
<dbReference type="NCBIfam" id="NF037970">
    <property type="entry name" value="vanZ_1"/>
    <property type="match status" value="1"/>
</dbReference>
<sequence length="113" mass="12112">MTVAVLLLIGSVIPLPLPRYSEFGRLGPDKFLHFVGHVGLATTLVNALETERHGERTAVLLAITGSTTYGIITNSIQQWVPKRSPEHADMIAGFLGSVVGAVAGNTWNNSYNP</sequence>
<evidence type="ECO:0008006" key="3">
    <source>
        <dbReference type="Google" id="ProtNLM"/>
    </source>
</evidence>